<feature type="region of interest" description="Disordered" evidence="1">
    <location>
        <begin position="226"/>
        <end position="252"/>
    </location>
</feature>
<dbReference type="Pfam" id="PF03771">
    <property type="entry name" value="SPDY"/>
    <property type="match status" value="2"/>
</dbReference>
<feature type="domain" description="DUF317" evidence="2">
    <location>
        <begin position="131"/>
        <end position="187"/>
    </location>
</feature>
<name>A0ABP9AIB9_9ACTN</name>
<dbReference type="InterPro" id="IPR005523">
    <property type="entry name" value="DUF317_SPDY"/>
</dbReference>
<evidence type="ECO:0000313" key="3">
    <source>
        <dbReference type="EMBL" id="GAA4781882.1"/>
    </source>
</evidence>
<dbReference type="EMBL" id="BAABIG010000001">
    <property type="protein sequence ID" value="GAA4781882.1"/>
    <property type="molecule type" value="Genomic_DNA"/>
</dbReference>
<dbReference type="Proteomes" id="UP001501265">
    <property type="component" value="Unassembled WGS sequence"/>
</dbReference>
<protein>
    <submittedName>
        <fullName evidence="3">DUF317 domain-containing protein</fullName>
    </submittedName>
</protein>
<evidence type="ECO:0000256" key="1">
    <source>
        <dbReference type="SAM" id="MobiDB-lite"/>
    </source>
</evidence>
<accession>A0ABP9AIB9</accession>
<reference evidence="4" key="1">
    <citation type="journal article" date="2019" name="Int. J. Syst. Evol. Microbiol.">
        <title>The Global Catalogue of Microorganisms (GCM) 10K type strain sequencing project: providing services to taxonomists for standard genome sequencing and annotation.</title>
        <authorList>
            <consortium name="The Broad Institute Genomics Platform"/>
            <consortium name="The Broad Institute Genome Sequencing Center for Infectious Disease"/>
            <person name="Wu L."/>
            <person name="Ma J."/>
        </authorList>
    </citation>
    <scope>NUCLEOTIDE SEQUENCE [LARGE SCALE GENOMIC DNA]</scope>
    <source>
        <strain evidence="4">JCM 18081</strain>
    </source>
</reference>
<feature type="domain" description="DUF317" evidence="2">
    <location>
        <begin position="47"/>
        <end position="101"/>
    </location>
</feature>
<evidence type="ECO:0000259" key="2">
    <source>
        <dbReference type="Pfam" id="PF03771"/>
    </source>
</evidence>
<evidence type="ECO:0000313" key="4">
    <source>
        <dbReference type="Proteomes" id="UP001501265"/>
    </source>
</evidence>
<proteinExistence type="predicted"/>
<keyword evidence="4" id="KW-1185">Reference proteome</keyword>
<gene>
    <name evidence="3" type="ORF">GCM10023220_00410</name>
</gene>
<organism evidence="3 4">
    <name type="scientific">Streptomyces ziwulingensis</name>
    <dbReference type="NCBI Taxonomy" id="1045501"/>
    <lineage>
        <taxon>Bacteria</taxon>
        <taxon>Bacillati</taxon>
        <taxon>Actinomycetota</taxon>
        <taxon>Actinomycetes</taxon>
        <taxon>Kitasatosporales</taxon>
        <taxon>Streptomycetaceae</taxon>
        <taxon>Streptomyces</taxon>
    </lineage>
</organism>
<comment type="caution">
    <text evidence="3">The sequence shown here is derived from an EMBL/GenBank/DDBJ whole genome shotgun (WGS) entry which is preliminary data.</text>
</comment>
<sequence length="252" mass="27891">MTLRMAFVSPLYLAGGGDPAWVTVPLHRACGWSHGHDPLQPRVLLSSPDQKVLLRLEPKADGPWWTIQHARTADQPAWYASFGARTPVEIIAGFTDALTDLTADRADDWDPQEPLLNAGWSPAYGHHRLASPDRTARVEADWTSGSWWVDTALRDFRSPQWQAHFSEHTPPHLITAFTAALADPRPVPRTADPSSLPTHDPDLITLSHREVPATQAAAALKDRIRSLAARRSGPPASTSPPQRPQAERHRLR</sequence>